<dbReference type="PANTHER" id="PTHR47331:SF5">
    <property type="entry name" value="RIBONUCLEASE H"/>
    <property type="match status" value="1"/>
</dbReference>
<reference evidence="1 2" key="1">
    <citation type="journal article" date="2019" name="Sci. Rep.">
        <title>Orb-weaving spider Araneus ventricosus genome elucidates the spidroin gene catalogue.</title>
        <authorList>
            <person name="Kono N."/>
            <person name="Nakamura H."/>
            <person name="Ohtoshi R."/>
            <person name="Moran D.A.P."/>
            <person name="Shinohara A."/>
            <person name="Yoshida Y."/>
            <person name="Fujiwara M."/>
            <person name="Mori M."/>
            <person name="Tomita M."/>
            <person name="Arakawa K."/>
        </authorList>
    </citation>
    <scope>NUCLEOTIDE SEQUENCE [LARGE SCALE GENOMIC DNA]</scope>
</reference>
<dbReference type="Proteomes" id="UP000499080">
    <property type="component" value="Unassembled WGS sequence"/>
</dbReference>
<evidence type="ECO:0000313" key="2">
    <source>
        <dbReference type="Proteomes" id="UP000499080"/>
    </source>
</evidence>
<evidence type="ECO:0000313" key="1">
    <source>
        <dbReference type="EMBL" id="GBN03289.1"/>
    </source>
</evidence>
<dbReference type="EMBL" id="BGPR01004781">
    <property type="protein sequence ID" value="GBN03289.1"/>
    <property type="molecule type" value="Genomic_DNA"/>
</dbReference>
<name>A0A4Y2KMI3_ARAVE</name>
<gene>
    <name evidence="1" type="ORF">AVEN_120189_1</name>
</gene>
<dbReference type="AlphaFoldDB" id="A0A4Y2KMI3"/>
<dbReference type="PANTHER" id="PTHR47331">
    <property type="entry name" value="PHD-TYPE DOMAIN-CONTAINING PROTEIN"/>
    <property type="match status" value="1"/>
</dbReference>
<sequence length="220" mass="25310">MPEKLSQHELWWSGPQWLRGKHLPNIIANKTPSLDNDDSYINESLSFAPQVKPIAEFITKFSSFSKLTRALAYCFRFVHNMRSPSNKCSGPLTAAELVAEENLIIQLLQEQEFSVEIHTLRGNKPLPHNSKLLSLNIFEDESGIIRVGGRLSKHLYLSTLNINRKHPILLPKDDHLIRSIIKEYHVRYLHASPQLLHSLLRQKFWFHTAFQLSVKSVISA</sequence>
<protein>
    <recommendedName>
        <fullName evidence="3">Integrase zinc-binding domain-containing protein</fullName>
    </recommendedName>
</protein>
<proteinExistence type="predicted"/>
<comment type="caution">
    <text evidence="1">The sequence shown here is derived from an EMBL/GenBank/DDBJ whole genome shotgun (WGS) entry which is preliminary data.</text>
</comment>
<dbReference type="OrthoDB" id="6434642at2759"/>
<keyword evidence="2" id="KW-1185">Reference proteome</keyword>
<evidence type="ECO:0008006" key="3">
    <source>
        <dbReference type="Google" id="ProtNLM"/>
    </source>
</evidence>
<accession>A0A4Y2KMI3</accession>
<organism evidence="1 2">
    <name type="scientific">Araneus ventricosus</name>
    <name type="common">Orbweaver spider</name>
    <name type="synonym">Epeira ventricosa</name>
    <dbReference type="NCBI Taxonomy" id="182803"/>
    <lineage>
        <taxon>Eukaryota</taxon>
        <taxon>Metazoa</taxon>
        <taxon>Ecdysozoa</taxon>
        <taxon>Arthropoda</taxon>
        <taxon>Chelicerata</taxon>
        <taxon>Arachnida</taxon>
        <taxon>Araneae</taxon>
        <taxon>Araneomorphae</taxon>
        <taxon>Entelegynae</taxon>
        <taxon>Araneoidea</taxon>
        <taxon>Araneidae</taxon>
        <taxon>Araneus</taxon>
    </lineage>
</organism>